<dbReference type="OrthoDB" id="9814156at2"/>
<evidence type="ECO:0008006" key="3">
    <source>
        <dbReference type="Google" id="ProtNLM"/>
    </source>
</evidence>
<organism evidence="1 2">
    <name type="scientific">Gemmatirosa kalamazoonensis</name>
    <dbReference type="NCBI Taxonomy" id="861299"/>
    <lineage>
        <taxon>Bacteria</taxon>
        <taxon>Pseudomonadati</taxon>
        <taxon>Gemmatimonadota</taxon>
        <taxon>Gemmatimonadia</taxon>
        <taxon>Gemmatimonadales</taxon>
        <taxon>Gemmatimonadaceae</taxon>
        <taxon>Gemmatirosa</taxon>
    </lineage>
</organism>
<protein>
    <recommendedName>
        <fullName evidence="3">DUF2007 domain-containing protein</fullName>
    </recommendedName>
</protein>
<dbReference type="Proteomes" id="UP000019151">
    <property type="component" value="Chromosome"/>
</dbReference>
<dbReference type="HOGENOM" id="CLU_2507972_0_0_0"/>
<reference evidence="1 2" key="1">
    <citation type="journal article" date="2014" name="Genome Announc.">
        <title>Genome Sequence and Methylome of Soil Bacterium Gemmatirosa kalamazoonensis KBS708T, a Member of the Rarely Cultivated Gemmatimonadetes Phylum.</title>
        <authorList>
            <person name="Debruyn J.M."/>
            <person name="Radosevich M."/>
            <person name="Wommack K.E."/>
            <person name="Polson S.W."/>
            <person name="Hauser L.J."/>
            <person name="Fawaz M.N."/>
            <person name="Korlach J."/>
            <person name="Tsai Y.C."/>
        </authorList>
    </citation>
    <scope>NUCLEOTIDE SEQUENCE [LARGE SCALE GENOMIC DNA]</scope>
    <source>
        <strain evidence="1 2">KBS708</strain>
    </source>
</reference>
<keyword evidence="2" id="KW-1185">Reference proteome</keyword>
<dbReference type="EMBL" id="CP007128">
    <property type="protein sequence ID" value="AHG89051.1"/>
    <property type="molecule type" value="Genomic_DNA"/>
</dbReference>
<accession>W0RE16</accession>
<dbReference type="InParanoid" id="W0RE16"/>
<dbReference type="AlphaFoldDB" id="W0RE16"/>
<dbReference type="KEGG" id="gba:J421_1514"/>
<proteinExistence type="predicted"/>
<evidence type="ECO:0000313" key="2">
    <source>
        <dbReference type="Proteomes" id="UP000019151"/>
    </source>
</evidence>
<gene>
    <name evidence="1" type="ORF">J421_1514</name>
</gene>
<sequence length="81" mass="8855">MSAPVVIASFANEYEAHVAQAVLDAHEIPSMLLRDDAGGMQVALSWLRGVRLAVRHEDAVRALYLLEHDAAPDDDDEEKTA</sequence>
<name>W0RE16_9BACT</name>
<dbReference type="RefSeq" id="WP_025410566.1">
    <property type="nucleotide sequence ID" value="NZ_CP007128.1"/>
</dbReference>
<evidence type="ECO:0000313" key="1">
    <source>
        <dbReference type="EMBL" id="AHG89051.1"/>
    </source>
</evidence>